<sequence length="94" mass="10156">MNTRLNVLMPGGRRSKVTATFREAEDECGTCQDNGRRQSALSAVLGLSSPEVGDWGLTREKGLQLGPAACALSTVSDHKLARDCRSSERVYDNS</sequence>
<protein>
    <submittedName>
        <fullName evidence="1">Uncharacterized protein</fullName>
    </submittedName>
</protein>
<name>A0AAQ4DPP5_AMBAM</name>
<evidence type="ECO:0000313" key="1">
    <source>
        <dbReference type="EMBL" id="KAK8764435.1"/>
    </source>
</evidence>
<proteinExistence type="predicted"/>
<dbReference type="Proteomes" id="UP001321473">
    <property type="component" value="Unassembled WGS sequence"/>
</dbReference>
<organism evidence="1 2">
    <name type="scientific">Amblyomma americanum</name>
    <name type="common">Lone star tick</name>
    <dbReference type="NCBI Taxonomy" id="6943"/>
    <lineage>
        <taxon>Eukaryota</taxon>
        <taxon>Metazoa</taxon>
        <taxon>Ecdysozoa</taxon>
        <taxon>Arthropoda</taxon>
        <taxon>Chelicerata</taxon>
        <taxon>Arachnida</taxon>
        <taxon>Acari</taxon>
        <taxon>Parasitiformes</taxon>
        <taxon>Ixodida</taxon>
        <taxon>Ixodoidea</taxon>
        <taxon>Ixodidae</taxon>
        <taxon>Amblyomminae</taxon>
        <taxon>Amblyomma</taxon>
    </lineage>
</organism>
<evidence type="ECO:0000313" key="2">
    <source>
        <dbReference type="Proteomes" id="UP001321473"/>
    </source>
</evidence>
<comment type="caution">
    <text evidence="1">The sequence shown here is derived from an EMBL/GenBank/DDBJ whole genome shotgun (WGS) entry which is preliminary data.</text>
</comment>
<reference evidence="1 2" key="1">
    <citation type="journal article" date="2023" name="Arcadia Sci">
        <title>De novo assembly of a long-read Amblyomma americanum tick genome.</title>
        <authorList>
            <person name="Chou S."/>
            <person name="Poskanzer K.E."/>
            <person name="Rollins M."/>
            <person name="Thuy-Boun P.S."/>
        </authorList>
    </citation>
    <scope>NUCLEOTIDE SEQUENCE [LARGE SCALE GENOMIC DNA]</scope>
    <source>
        <strain evidence="1">F_SG_1</strain>
        <tissue evidence="1">Salivary glands</tissue>
    </source>
</reference>
<dbReference type="AlphaFoldDB" id="A0AAQ4DPP5"/>
<gene>
    <name evidence="1" type="ORF">V5799_032956</name>
</gene>
<keyword evidence="2" id="KW-1185">Reference proteome</keyword>
<dbReference type="EMBL" id="JARKHS020028257">
    <property type="protein sequence ID" value="KAK8764435.1"/>
    <property type="molecule type" value="Genomic_DNA"/>
</dbReference>
<accession>A0AAQ4DPP5</accession>